<dbReference type="Proteomes" id="UP000199492">
    <property type="component" value="Unassembled WGS sequence"/>
</dbReference>
<gene>
    <name evidence="2" type="ORF">SAMN04489796_103218</name>
</gene>
<sequence length="185" mass="21286">MALSYSNLGLFLFNHMSVIKISEYNPYYKPYIEATNKDLGIVEGLKQNLDDMVSFYSNIPQGKHSYAYAEGKWTIKDILLHTIDTERVFAYRALRISRQDKTPLAGFEQDDYVVHANAEKRTMDSLLEEYRAVRQATITLFSSFDTDTLLFIGEASGFPVSVRAIGYIIMGHENHHLEIINERYV</sequence>
<protein>
    <submittedName>
        <fullName evidence="2">DinB superfamily protein</fullName>
    </submittedName>
</protein>
<dbReference type="Pfam" id="PF12867">
    <property type="entry name" value="DinB_2"/>
    <property type="match status" value="1"/>
</dbReference>
<evidence type="ECO:0000313" key="3">
    <source>
        <dbReference type="Proteomes" id="UP000199492"/>
    </source>
</evidence>
<evidence type="ECO:0000259" key="1">
    <source>
        <dbReference type="Pfam" id="PF12867"/>
    </source>
</evidence>
<dbReference type="InterPro" id="IPR024775">
    <property type="entry name" value="DinB-like"/>
</dbReference>
<accession>A0A1G8DIG6</accession>
<dbReference type="Gene3D" id="1.20.120.450">
    <property type="entry name" value="dinb family like domain"/>
    <property type="match status" value="1"/>
</dbReference>
<dbReference type="EMBL" id="FNCZ01000003">
    <property type="protein sequence ID" value="SDH57249.1"/>
    <property type="molecule type" value="Genomic_DNA"/>
</dbReference>
<dbReference type="STRING" id="262004.SAMN04489796_103218"/>
<dbReference type="AlphaFoldDB" id="A0A1G8DIG6"/>
<keyword evidence="3" id="KW-1185">Reference proteome</keyword>
<proteinExistence type="predicted"/>
<evidence type="ECO:0000313" key="2">
    <source>
        <dbReference type="EMBL" id="SDH57249.1"/>
    </source>
</evidence>
<dbReference type="InterPro" id="IPR034660">
    <property type="entry name" value="DinB/YfiT-like"/>
</dbReference>
<dbReference type="SUPFAM" id="SSF109854">
    <property type="entry name" value="DinB/YfiT-like putative metalloenzymes"/>
    <property type="match status" value="1"/>
</dbReference>
<organism evidence="2 3">
    <name type="scientific">Winogradskyella thalassocola</name>
    <dbReference type="NCBI Taxonomy" id="262004"/>
    <lineage>
        <taxon>Bacteria</taxon>
        <taxon>Pseudomonadati</taxon>
        <taxon>Bacteroidota</taxon>
        <taxon>Flavobacteriia</taxon>
        <taxon>Flavobacteriales</taxon>
        <taxon>Flavobacteriaceae</taxon>
        <taxon>Winogradskyella</taxon>
    </lineage>
</organism>
<name>A0A1G8DIG6_9FLAO</name>
<reference evidence="3" key="1">
    <citation type="submission" date="2016-10" db="EMBL/GenBank/DDBJ databases">
        <authorList>
            <person name="Varghese N."/>
            <person name="Submissions S."/>
        </authorList>
    </citation>
    <scope>NUCLEOTIDE SEQUENCE [LARGE SCALE GENOMIC DNA]</scope>
    <source>
        <strain evidence="3">DSM 15363</strain>
    </source>
</reference>
<feature type="domain" description="DinB-like" evidence="1">
    <location>
        <begin position="45"/>
        <end position="180"/>
    </location>
</feature>